<dbReference type="InterPro" id="IPR001360">
    <property type="entry name" value="Glyco_hydro_1"/>
</dbReference>
<dbReference type="InterPro" id="IPR017853">
    <property type="entry name" value="GH"/>
</dbReference>
<evidence type="ECO:0008006" key="5">
    <source>
        <dbReference type="Google" id="ProtNLM"/>
    </source>
</evidence>
<dbReference type="EMBL" id="KV460253">
    <property type="protein sequence ID" value="OBT93487.1"/>
    <property type="molecule type" value="Genomic_DNA"/>
</dbReference>
<accession>A0A1B8GCH3</accession>
<dbReference type="SUPFAM" id="SSF51445">
    <property type="entry name" value="(Trans)glycosidases"/>
    <property type="match status" value="1"/>
</dbReference>
<gene>
    <name evidence="3" type="ORF">VE01_08692</name>
</gene>
<dbReference type="PANTHER" id="PTHR10353">
    <property type="entry name" value="GLYCOSYL HYDROLASE"/>
    <property type="match status" value="1"/>
</dbReference>
<keyword evidence="2" id="KW-0732">Signal</keyword>
<dbReference type="Proteomes" id="UP000091956">
    <property type="component" value="Unassembled WGS sequence"/>
</dbReference>
<dbReference type="GO" id="GO:0008422">
    <property type="term" value="F:beta-glucosidase activity"/>
    <property type="evidence" value="ECO:0007669"/>
    <property type="project" value="TreeGrafter"/>
</dbReference>
<dbReference type="GeneID" id="28842078"/>
<dbReference type="OrthoDB" id="65569at2759"/>
<reference evidence="3 4" key="1">
    <citation type="submission" date="2016-03" db="EMBL/GenBank/DDBJ databases">
        <title>Comparative genomics of Pseudogymnoascus destructans, the fungus causing white-nose syndrome of bats.</title>
        <authorList>
            <person name="Palmer J.M."/>
            <person name="Drees K.P."/>
            <person name="Foster J.T."/>
            <person name="Lindner D.L."/>
        </authorList>
    </citation>
    <scope>NUCLEOTIDE SEQUENCE [LARGE SCALE GENOMIC DNA]</scope>
    <source>
        <strain evidence="3 4">UAMH 10579</strain>
    </source>
</reference>
<dbReference type="Pfam" id="PF00232">
    <property type="entry name" value="Glyco_hydro_1"/>
    <property type="match status" value="2"/>
</dbReference>
<feature type="signal peptide" evidence="2">
    <location>
        <begin position="1"/>
        <end position="21"/>
    </location>
</feature>
<proteinExistence type="inferred from homology"/>
<sequence length="624" mass="69623">MISIGQKLGVLLAFSASSTLGQQVYISADGPSHRPNCESCNYTTTPTYHFTQFSFTQTETYRTATSRPVPSTTASYAPHFSDLSTLVPDISTTTWGNWDPNATAQATDSANPYGNAAWTAMWHAANVSNFTEVPLYTTTVSPTALPTSELILPPADYFGPTDCYTFPEDFIFGVAGSASQIEGAVAMEGKSPSLMEILPGAQGKSKDYVTNENYYLYKQDIERLASMGVKYYSFSIAWTRILPFALPGTPVNQQGLDHYSDLIDFILEKGMIPTVTMFHFDTPLQFFGGNNSQAADDALIGYVNGGYQNETFTDAFVNYGKILLTNYADRVPIWFTFNEPLLYCDNGKSVNNVIKAHAQLYHFYHEDVQGTGKLGIKFNDNFGVPKDPKNQSDLDATNHFNDFQLATFCNPIFLGIDYPEAFKITIPDYVPLTPEDLAYVGNTSDFLGIDPYTATVVSQPPEGVEACAKNSSSPNFPYCVTQETQNVFGWNIGYRSQSYVYITPTYLRTYLSYLYNTFKKPVLVSEFGFPVFAESESAAVEDQLFDSPRSQYYLSFMSEILKSIHEDGVNVMGALAWSFADNWEFGDYTQQFGLQYVNRTSQERRFKKSFFDLVDFVATRMGSS</sequence>
<organism evidence="3 4">
    <name type="scientific">Pseudogymnoascus verrucosus</name>
    <dbReference type="NCBI Taxonomy" id="342668"/>
    <lineage>
        <taxon>Eukaryota</taxon>
        <taxon>Fungi</taxon>
        <taxon>Dikarya</taxon>
        <taxon>Ascomycota</taxon>
        <taxon>Pezizomycotina</taxon>
        <taxon>Leotiomycetes</taxon>
        <taxon>Thelebolales</taxon>
        <taxon>Thelebolaceae</taxon>
        <taxon>Pseudogymnoascus</taxon>
    </lineage>
</organism>
<evidence type="ECO:0000313" key="3">
    <source>
        <dbReference type="EMBL" id="OBT93487.1"/>
    </source>
</evidence>
<dbReference type="Gene3D" id="3.20.20.80">
    <property type="entry name" value="Glycosidases"/>
    <property type="match status" value="1"/>
</dbReference>
<feature type="chain" id="PRO_5008608437" description="Beta-glucosidase" evidence="2">
    <location>
        <begin position="22"/>
        <end position="624"/>
    </location>
</feature>
<name>A0A1B8GCH3_9PEZI</name>
<reference evidence="4" key="2">
    <citation type="journal article" date="2018" name="Nat. Commun.">
        <title>Extreme sensitivity to ultraviolet light in the fungal pathogen causing white-nose syndrome of bats.</title>
        <authorList>
            <person name="Palmer J.M."/>
            <person name="Drees K.P."/>
            <person name="Foster J.T."/>
            <person name="Lindner D.L."/>
        </authorList>
    </citation>
    <scope>NUCLEOTIDE SEQUENCE [LARGE SCALE GENOMIC DNA]</scope>
    <source>
        <strain evidence="4">UAMH 10579</strain>
    </source>
</reference>
<dbReference type="STRING" id="342668.A0A1B8GCH3"/>
<evidence type="ECO:0000256" key="1">
    <source>
        <dbReference type="RuleBase" id="RU003690"/>
    </source>
</evidence>
<keyword evidence="4" id="KW-1185">Reference proteome</keyword>
<dbReference type="FunFam" id="3.20.20.80:FF:000182">
    <property type="entry name" value="Beta-glucosidase 1A"/>
    <property type="match status" value="1"/>
</dbReference>
<dbReference type="PANTHER" id="PTHR10353:SF53">
    <property type="entry name" value="BETA-1,4-GLUCOSIDASE (EUROFUNG)"/>
    <property type="match status" value="1"/>
</dbReference>
<dbReference type="GO" id="GO:0005975">
    <property type="term" value="P:carbohydrate metabolic process"/>
    <property type="evidence" value="ECO:0007669"/>
    <property type="project" value="InterPro"/>
</dbReference>
<dbReference type="RefSeq" id="XP_018127220.1">
    <property type="nucleotide sequence ID" value="XM_018278112.2"/>
</dbReference>
<protein>
    <recommendedName>
        <fullName evidence="5">Beta-glucosidase</fullName>
    </recommendedName>
</protein>
<evidence type="ECO:0000256" key="2">
    <source>
        <dbReference type="SAM" id="SignalP"/>
    </source>
</evidence>
<comment type="similarity">
    <text evidence="1">Belongs to the glycosyl hydrolase 1 family.</text>
</comment>
<dbReference type="AlphaFoldDB" id="A0A1B8GCH3"/>
<evidence type="ECO:0000313" key="4">
    <source>
        <dbReference type="Proteomes" id="UP000091956"/>
    </source>
</evidence>
<dbReference type="PRINTS" id="PR00131">
    <property type="entry name" value="GLHYDRLASE1"/>
</dbReference>